<keyword evidence="8" id="KW-0067">ATP-binding</keyword>
<evidence type="ECO:0000256" key="10">
    <source>
        <dbReference type="ARBA" id="ARBA00022958"/>
    </source>
</evidence>
<evidence type="ECO:0000256" key="5">
    <source>
        <dbReference type="ARBA" id="ARBA00022723"/>
    </source>
</evidence>
<keyword evidence="10" id="KW-0630">Potassium</keyword>
<proteinExistence type="inferred from homology"/>
<evidence type="ECO:0000256" key="3">
    <source>
        <dbReference type="ARBA" id="ARBA00016943"/>
    </source>
</evidence>
<dbReference type="InterPro" id="IPR029056">
    <property type="entry name" value="Ribokinase-like"/>
</dbReference>
<dbReference type="GO" id="GO:0005524">
    <property type="term" value="F:ATP binding"/>
    <property type="evidence" value="ECO:0007669"/>
    <property type="project" value="UniProtKB-KW"/>
</dbReference>
<dbReference type="InterPro" id="IPR011877">
    <property type="entry name" value="Ribokinase"/>
</dbReference>
<dbReference type="AlphaFoldDB" id="A0A0F9VUN7"/>
<evidence type="ECO:0000256" key="1">
    <source>
        <dbReference type="ARBA" id="ARBA00010688"/>
    </source>
</evidence>
<dbReference type="CDD" id="cd01174">
    <property type="entry name" value="ribokinase"/>
    <property type="match status" value="1"/>
</dbReference>
<dbReference type="EC" id="2.7.1.15" evidence="2"/>
<dbReference type="EMBL" id="LAZR01000283">
    <property type="protein sequence ID" value="KKN77196.1"/>
    <property type="molecule type" value="Genomic_DNA"/>
</dbReference>
<dbReference type="GO" id="GO:0006014">
    <property type="term" value="P:D-ribose metabolic process"/>
    <property type="evidence" value="ECO:0007669"/>
    <property type="project" value="InterPro"/>
</dbReference>
<keyword evidence="6" id="KW-0547">Nucleotide-binding</keyword>
<dbReference type="GO" id="GO:0046872">
    <property type="term" value="F:metal ion binding"/>
    <property type="evidence" value="ECO:0007669"/>
    <property type="project" value="UniProtKB-KW"/>
</dbReference>
<evidence type="ECO:0000256" key="7">
    <source>
        <dbReference type="ARBA" id="ARBA00022777"/>
    </source>
</evidence>
<sequence>MERTLLSLGSINADFQVRTHAAPGSTETLLAHNFCRFPGGKAANTAYLGALFGHRSYLFGRVGDDDLAEQALSPLREVGVEVTGVSRAEGQATGVSMIMVPPDGKKQIVLATNANDQWSEAAVDAMQRQIAGISGPACLVVDYEVPAWVVRRAVESARHCDVPVVIDPSFPERVEDDLLGKLLAITPNLAEAEALLGKQLGSLDKVAEAARHFHSLGVRNVCIKLSDGGCVLVSEGQSMHLPAADVDPVDTTGAGDAFTGVLAISLLEGLDILEAASWAVAAANLAVTGYGSQPAYANRHDVKTMAEQRLQRAKRLDV</sequence>
<reference evidence="13" key="1">
    <citation type="journal article" date="2015" name="Nature">
        <title>Complex archaea that bridge the gap between prokaryotes and eukaryotes.</title>
        <authorList>
            <person name="Spang A."/>
            <person name="Saw J.H."/>
            <person name="Jorgensen S.L."/>
            <person name="Zaremba-Niedzwiedzka K."/>
            <person name="Martijn J."/>
            <person name="Lind A.E."/>
            <person name="van Eijk R."/>
            <person name="Schleper C."/>
            <person name="Guy L."/>
            <person name="Ettema T.J."/>
        </authorList>
    </citation>
    <scope>NUCLEOTIDE SEQUENCE</scope>
</reference>
<dbReference type="InterPro" id="IPR002139">
    <property type="entry name" value="Ribo/fructo_kinase"/>
</dbReference>
<evidence type="ECO:0000256" key="9">
    <source>
        <dbReference type="ARBA" id="ARBA00022842"/>
    </source>
</evidence>
<dbReference type="InterPro" id="IPR011611">
    <property type="entry name" value="PfkB_dom"/>
</dbReference>
<feature type="domain" description="Carbohydrate kinase PfkB" evidence="12">
    <location>
        <begin position="5"/>
        <end position="294"/>
    </location>
</feature>
<dbReference type="PRINTS" id="PR00990">
    <property type="entry name" value="RIBOKINASE"/>
</dbReference>
<dbReference type="PANTHER" id="PTHR10584">
    <property type="entry name" value="SUGAR KINASE"/>
    <property type="match status" value="1"/>
</dbReference>
<evidence type="ECO:0000256" key="2">
    <source>
        <dbReference type="ARBA" id="ARBA00012035"/>
    </source>
</evidence>
<evidence type="ECO:0000256" key="4">
    <source>
        <dbReference type="ARBA" id="ARBA00022679"/>
    </source>
</evidence>
<dbReference type="InterPro" id="IPR002173">
    <property type="entry name" value="Carboh/pur_kinase_PfkB_CS"/>
</dbReference>
<keyword evidence="5" id="KW-0479">Metal-binding</keyword>
<dbReference type="GO" id="GO:0004747">
    <property type="term" value="F:ribokinase activity"/>
    <property type="evidence" value="ECO:0007669"/>
    <property type="project" value="UniProtKB-EC"/>
</dbReference>
<gene>
    <name evidence="13" type="ORF">LCGC14_0362880</name>
</gene>
<dbReference type="SUPFAM" id="SSF53613">
    <property type="entry name" value="Ribokinase-like"/>
    <property type="match status" value="1"/>
</dbReference>
<name>A0A0F9VUN7_9ZZZZ</name>
<dbReference type="PROSITE" id="PS00583">
    <property type="entry name" value="PFKB_KINASES_1"/>
    <property type="match status" value="1"/>
</dbReference>
<keyword evidence="4" id="KW-0808">Transferase</keyword>
<evidence type="ECO:0000256" key="11">
    <source>
        <dbReference type="ARBA" id="ARBA00023277"/>
    </source>
</evidence>
<organism evidence="13">
    <name type="scientific">marine sediment metagenome</name>
    <dbReference type="NCBI Taxonomy" id="412755"/>
    <lineage>
        <taxon>unclassified sequences</taxon>
        <taxon>metagenomes</taxon>
        <taxon>ecological metagenomes</taxon>
    </lineage>
</organism>
<keyword evidence="7" id="KW-0418">Kinase</keyword>
<dbReference type="Gene3D" id="3.40.1190.20">
    <property type="match status" value="1"/>
</dbReference>
<dbReference type="PANTHER" id="PTHR10584:SF166">
    <property type="entry name" value="RIBOKINASE"/>
    <property type="match status" value="1"/>
</dbReference>
<evidence type="ECO:0000256" key="8">
    <source>
        <dbReference type="ARBA" id="ARBA00022840"/>
    </source>
</evidence>
<protein>
    <recommendedName>
        <fullName evidence="3">Ribokinase</fullName>
        <ecNumber evidence="2">2.7.1.15</ecNumber>
    </recommendedName>
</protein>
<accession>A0A0F9VUN7</accession>
<dbReference type="Pfam" id="PF00294">
    <property type="entry name" value="PfkB"/>
    <property type="match status" value="1"/>
</dbReference>
<keyword evidence="9" id="KW-0460">Magnesium</keyword>
<evidence type="ECO:0000256" key="6">
    <source>
        <dbReference type="ARBA" id="ARBA00022741"/>
    </source>
</evidence>
<comment type="caution">
    <text evidence="13">The sequence shown here is derived from an EMBL/GenBank/DDBJ whole genome shotgun (WGS) entry which is preliminary data.</text>
</comment>
<keyword evidence="11" id="KW-0119">Carbohydrate metabolism</keyword>
<comment type="similarity">
    <text evidence="1">Belongs to the carbohydrate kinase PfkB family.</text>
</comment>
<evidence type="ECO:0000259" key="12">
    <source>
        <dbReference type="Pfam" id="PF00294"/>
    </source>
</evidence>
<evidence type="ECO:0000313" key="13">
    <source>
        <dbReference type="EMBL" id="KKN77196.1"/>
    </source>
</evidence>